<dbReference type="RefSeq" id="WP_164012566.1">
    <property type="nucleotide sequence ID" value="NZ_WUFT01000012.1"/>
</dbReference>
<evidence type="ECO:0000256" key="1">
    <source>
        <dbReference type="SAM" id="SignalP"/>
    </source>
</evidence>
<proteinExistence type="predicted"/>
<dbReference type="AlphaFoldDB" id="A0A7K3UH12"/>
<sequence length="109" mass="11919">MKLRILGAMALILSAAAHVQADDRTAAAMFFRDVTKSTCGFKMTPESAIKAATALGMSDLISDPGLLAVSAVCEEVKKGNKGKTIEIRVPDNRKVMRKVILERAKWWQE</sequence>
<reference evidence="2 3" key="1">
    <citation type="submission" date="2019-12" db="EMBL/GenBank/DDBJ databases">
        <title>Rhizobium genotypes associated with high levels of biological nitrogen fixation by grain legumes in a temperate-maritime cropping system.</title>
        <authorList>
            <person name="Maluk M."/>
            <person name="Francesc Ferrando Molina F."/>
            <person name="Lopez Del Egido L."/>
            <person name="Lafos M."/>
            <person name="Langarica-Fuentes A."/>
            <person name="Gebre Yohannes G."/>
            <person name="Young M.W."/>
            <person name="Martin P."/>
            <person name="Gantlett R."/>
            <person name="Kenicer G."/>
            <person name="Hawes C."/>
            <person name="Begg G.S."/>
            <person name="Quilliam R.S."/>
            <person name="Squire G.R."/>
            <person name="Poole P.S."/>
            <person name="Young P.W."/>
            <person name="Iannetta P.M."/>
            <person name="James E.K."/>
        </authorList>
    </citation>
    <scope>NUCLEOTIDE SEQUENCE [LARGE SCALE GENOMIC DNA]</scope>
    <source>
        <strain evidence="2 3">JHI366</strain>
    </source>
</reference>
<dbReference type="EMBL" id="WUFT01000012">
    <property type="protein sequence ID" value="NEJ72761.1"/>
    <property type="molecule type" value="Genomic_DNA"/>
</dbReference>
<feature type="chain" id="PRO_5029876943" evidence="1">
    <location>
        <begin position="22"/>
        <end position="109"/>
    </location>
</feature>
<accession>A0A7K3UH12</accession>
<dbReference type="Proteomes" id="UP000471753">
    <property type="component" value="Unassembled WGS sequence"/>
</dbReference>
<evidence type="ECO:0000313" key="2">
    <source>
        <dbReference type="EMBL" id="NEJ72761.1"/>
    </source>
</evidence>
<evidence type="ECO:0000313" key="3">
    <source>
        <dbReference type="Proteomes" id="UP000471753"/>
    </source>
</evidence>
<feature type="signal peptide" evidence="1">
    <location>
        <begin position="1"/>
        <end position="21"/>
    </location>
</feature>
<protein>
    <submittedName>
        <fullName evidence="2">Uncharacterized protein</fullName>
    </submittedName>
</protein>
<keyword evidence="1" id="KW-0732">Signal</keyword>
<organism evidence="2 3">
    <name type="scientific">Rhizobium phaseoli</name>
    <dbReference type="NCBI Taxonomy" id="396"/>
    <lineage>
        <taxon>Bacteria</taxon>
        <taxon>Pseudomonadati</taxon>
        <taxon>Pseudomonadota</taxon>
        <taxon>Alphaproteobacteria</taxon>
        <taxon>Hyphomicrobiales</taxon>
        <taxon>Rhizobiaceae</taxon>
        <taxon>Rhizobium/Agrobacterium group</taxon>
        <taxon>Rhizobium</taxon>
    </lineage>
</organism>
<gene>
    <name evidence="2" type="ORF">GR197_19830</name>
</gene>
<name>A0A7K3UH12_9HYPH</name>
<comment type="caution">
    <text evidence="2">The sequence shown here is derived from an EMBL/GenBank/DDBJ whole genome shotgun (WGS) entry which is preliminary data.</text>
</comment>